<comment type="caution">
    <text evidence="13">The sequence shown here is derived from an EMBL/GenBank/DDBJ whole genome shotgun (WGS) entry which is preliminary data.</text>
</comment>
<keyword evidence="10" id="KW-0496">Mitochondrion</keyword>
<keyword evidence="5" id="KW-0812">Transmembrane</keyword>
<feature type="region of interest" description="Disordered" evidence="12">
    <location>
        <begin position="352"/>
        <end position="379"/>
    </location>
</feature>
<reference evidence="13 14" key="1">
    <citation type="journal article" date="2021" name="Environ. Microbiol.">
        <title>Gene family expansions and transcriptome signatures uncover fungal adaptations to wood decay.</title>
        <authorList>
            <person name="Hage H."/>
            <person name="Miyauchi S."/>
            <person name="Viragh M."/>
            <person name="Drula E."/>
            <person name="Min B."/>
            <person name="Chaduli D."/>
            <person name="Navarro D."/>
            <person name="Favel A."/>
            <person name="Norest M."/>
            <person name="Lesage-Meessen L."/>
            <person name="Balint B."/>
            <person name="Merenyi Z."/>
            <person name="de Eugenio L."/>
            <person name="Morin E."/>
            <person name="Martinez A.T."/>
            <person name="Baldrian P."/>
            <person name="Stursova M."/>
            <person name="Martinez M.J."/>
            <person name="Novotny C."/>
            <person name="Magnuson J.K."/>
            <person name="Spatafora J.W."/>
            <person name="Maurice S."/>
            <person name="Pangilinan J."/>
            <person name="Andreopoulos W."/>
            <person name="LaButti K."/>
            <person name="Hundley H."/>
            <person name="Na H."/>
            <person name="Kuo A."/>
            <person name="Barry K."/>
            <person name="Lipzen A."/>
            <person name="Henrissat B."/>
            <person name="Riley R."/>
            <person name="Ahrendt S."/>
            <person name="Nagy L.G."/>
            <person name="Grigoriev I.V."/>
            <person name="Martin F."/>
            <person name="Rosso M.N."/>
        </authorList>
    </citation>
    <scope>NUCLEOTIDE SEQUENCE [LARGE SCALE GENOMIC DNA]</scope>
    <source>
        <strain evidence="13 14">CIRM-BRFM 1785</strain>
    </source>
</reference>
<keyword evidence="6" id="KW-0999">Mitochondrion inner membrane</keyword>
<name>A0ABQ8K6Q7_9APHY</name>
<keyword evidence="9" id="KW-0811">Translocation</keyword>
<protein>
    <recommendedName>
        <fullName evidence="3">Mitochondrial import inner membrane translocase subunit TIM54</fullName>
    </recommendedName>
</protein>
<comment type="similarity">
    <text evidence="2">Belongs to the TIM54 family.</text>
</comment>
<feature type="compositionally biased region" description="Polar residues" evidence="12">
    <location>
        <begin position="246"/>
        <end position="256"/>
    </location>
</feature>
<keyword evidence="4" id="KW-0813">Transport</keyword>
<sequence length="504" mass="57475">MSKQAGDSVFPQPKSQLTGVKAALQYTGIPPSWLDKRPSLPSRNWLIFLGVTSTIAGYYIYDRRKCKEIRKEYVDKVKNLADVPLHSLDYPRKVTVYGSKWPADEDYDRGMKYFRKYVKPILVAAAIDFEMINGRRHGDLARRIADDIKKRRRLELGLDQPPIVLPHHSPEDQRRRELEGGIVIVGRPTFKEFMAGLKRGWTERLEIVDREEMLSQDLENDGKFDESELETNVVSDGPDLDGEPIPTTSRLPSSKSFPAFTPPHLQGPSPSSTAKASEQSTIPASMNTPPARIPPMPPVLLVHFVDYIGFSQIPHMIWEFFNQRHKAQSGAEAAYRLVKDVTRPFNAPPEEELSRLAAEAESQGEPDPSQPHLSEPSLADLDFDKDVESSYKKSYVRDFTDVITKARQEYYEKLPARLETARALAWGTREPTKEEANYPPPTEVELRAERMKKELRWRADEEGWDIIRPGKPVAWDERLRDVLKVFVDPPSETRSGQAKEEEAK</sequence>
<keyword evidence="11" id="KW-0472">Membrane</keyword>
<proteinExistence type="inferred from homology"/>
<dbReference type="GeneID" id="72007239"/>
<evidence type="ECO:0000313" key="13">
    <source>
        <dbReference type="EMBL" id="KAH9832918.1"/>
    </source>
</evidence>
<gene>
    <name evidence="13" type="ORF">C8Q71DRAFT_839846</name>
</gene>
<evidence type="ECO:0000256" key="5">
    <source>
        <dbReference type="ARBA" id="ARBA00022692"/>
    </source>
</evidence>
<keyword evidence="7" id="KW-0653">Protein transport</keyword>
<feature type="compositionally biased region" description="Polar residues" evidence="12">
    <location>
        <begin position="268"/>
        <end position="288"/>
    </location>
</feature>
<evidence type="ECO:0000256" key="10">
    <source>
        <dbReference type="ARBA" id="ARBA00023128"/>
    </source>
</evidence>
<feature type="region of interest" description="Disordered" evidence="12">
    <location>
        <begin position="220"/>
        <end position="290"/>
    </location>
</feature>
<comment type="subcellular location">
    <subcellularLocation>
        <location evidence="1">Mitochondrion inner membrane</location>
        <topology evidence="1">Single-pass membrane protein</topology>
    </subcellularLocation>
</comment>
<evidence type="ECO:0000256" key="4">
    <source>
        <dbReference type="ARBA" id="ARBA00022448"/>
    </source>
</evidence>
<keyword evidence="8" id="KW-1133">Transmembrane helix</keyword>
<dbReference type="Pfam" id="PF11711">
    <property type="entry name" value="Tim54"/>
    <property type="match status" value="1"/>
</dbReference>
<dbReference type="EMBL" id="JADCUA010000020">
    <property type="protein sequence ID" value="KAH9832918.1"/>
    <property type="molecule type" value="Genomic_DNA"/>
</dbReference>
<evidence type="ECO:0000256" key="8">
    <source>
        <dbReference type="ARBA" id="ARBA00022989"/>
    </source>
</evidence>
<dbReference type="InterPro" id="IPR021056">
    <property type="entry name" value="Mt_import_IM_translocase_Tim54"/>
</dbReference>
<evidence type="ECO:0000256" key="7">
    <source>
        <dbReference type="ARBA" id="ARBA00022927"/>
    </source>
</evidence>
<accession>A0ABQ8K6Q7</accession>
<dbReference type="RefSeq" id="XP_047775684.1">
    <property type="nucleotide sequence ID" value="XM_047926507.1"/>
</dbReference>
<evidence type="ECO:0000256" key="3">
    <source>
        <dbReference type="ARBA" id="ARBA00020796"/>
    </source>
</evidence>
<evidence type="ECO:0000256" key="12">
    <source>
        <dbReference type="SAM" id="MobiDB-lite"/>
    </source>
</evidence>
<evidence type="ECO:0000256" key="1">
    <source>
        <dbReference type="ARBA" id="ARBA00004434"/>
    </source>
</evidence>
<evidence type="ECO:0000256" key="2">
    <source>
        <dbReference type="ARBA" id="ARBA00006355"/>
    </source>
</evidence>
<keyword evidence="14" id="KW-1185">Reference proteome</keyword>
<organism evidence="13 14">
    <name type="scientific">Rhodofomes roseus</name>
    <dbReference type="NCBI Taxonomy" id="34475"/>
    <lineage>
        <taxon>Eukaryota</taxon>
        <taxon>Fungi</taxon>
        <taxon>Dikarya</taxon>
        <taxon>Basidiomycota</taxon>
        <taxon>Agaricomycotina</taxon>
        <taxon>Agaricomycetes</taxon>
        <taxon>Polyporales</taxon>
        <taxon>Rhodofomes</taxon>
    </lineage>
</organism>
<evidence type="ECO:0000256" key="9">
    <source>
        <dbReference type="ARBA" id="ARBA00023010"/>
    </source>
</evidence>
<evidence type="ECO:0000256" key="11">
    <source>
        <dbReference type="ARBA" id="ARBA00023136"/>
    </source>
</evidence>
<dbReference type="Proteomes" id="UP000814176">
    <property type="component" value="Unassembled WGS sequence"/>
</dbReference>
<evidence type="ECO:0000313" key="14">
    <source>
        <dbReference type="Proteomes" id="UP000814176"/>
    </source>
</evidence>
<evidence type="ECO:0000256" key="6">
    <source>
        <dbReference type="ARBA" id="ARBA00022792"/>
    </source>
</evidence>